<organism evidence="2 3">
    <name type="scientific">Prorocentrum cordatum</name>
    <dbReference type="NCBI Taxonomy" id="2364126"/>
    <lineage>
        <taxon>Eukaryota</taxon>
        <taxon>Sar</taxon>
        <taxon>Alveolata</taxon>
        <taxon>Dinophyceae</taxon>
        <taxon>Prorocentrales</taxon>
        <taxon>Prorocentraceae</taxon>
        <taxon>Prorocentrum</taxon>
    </lineage>
</organism>
<name>A0ABN9RWY7_9DINO</name>
<feature type="region of interest" description="Disordered" evidence="1">
    <location>
        <begin position="107"/>
        <end position="227"/>
    </location>
</feature>
<feature type="compositionally biased region" description="Basic residues" evidence="1">
    <location>
        <begin position="189"/>
        <end position="227"/>
    </location>
</feature>
<sequence>DFHLRGILRYKSGRSDTKQESRSVCYSLLRQDLPLEPRRVAGRPAVAAPAEARRHGLHRCRGPALRRALRPRGALLPRWRRCNWAGVPRLPAHPGAVPLVAGGYGGVRGRPEAQRHQGVHRGPQRRVEPSRRGRRRARAVHLSERGRLLRRADGPHRRAAGRRAPAVGQLGLPPLQVPHGQGPAPRPPAPKRRTATRGRRARARRPCRRRPRAGAPRRRHARPAACA</sequence>
<gene>
    <name evidence="2" type="ORF">PCOR1329_LOCUS24450</name>
</gene>
<evidence type="ECO:0000313" key="3">
    <source>
        <dbReference type="Proteomes" id="UP001189429"/>
    </source>
</evidence>
<reference evidence="2" key="1">
    <citation type="submission" date="2023-10" db="EMBL/GenBank/DDBJ databases">
        <authorList>
            <person name="Chen Y."/>
            <person name="Shah S."/>
            <person name="Dougan E. K."/>
            <person name="Thang M."/>
            <person name="Chan C."/>
        </authorList>
    </citation>
    <scope>NUCLEOTIDE SEQUENCE [LARGE SCALE GENOMIC DNA]</scope>
</reference>
<accession>A0ABN9RWY7</accession>
<evidence type="ECO:0000313" key="2">
    <source>
        <dbReference type="EMBL" id="CAK0823884.1"/>
    </source>
</evidence>
<feature type="non-terminal residue" evidence="2">
    <location>
        <position position="1"/>
    </location>
</feature>
<feature type="compositionally biased region" description="Basic and acidic residues" evidence="1">
    <location>
        <begin position="141"/>
        <end position="156"/>
    </location>
</feature>
<dbReference type="Proteomes" id="UP001189429">
    <property type="component" value="Unassembled WGS sequence"/>
</dbReference>
<proteinExistence type="predicted"/>
<dbReference type="EMBL" id="CAUYUJ010008422">
    <property type="protein sequence ID" value="CAK0823884.1"/>
    <property type="molecule type" value="Genomic_DNA"/>
</dbReference>
<protein>
    <submittedName>
        <fullName evidence="2">Uncharacterized protein</fullName>
    </submittedName>
</protein>
<keyword evidence="3" id="KW-1185">Reference proteome</keyword>
<feature type="non-terminal residue" evidence="2">
    <location>
        <position position="227"/>
    </location>
</feature>
<comment type="caution">
    <text evidence="2">The sequence shown here is derived from an EMBL/GenBank/DDBJ whole genome shotgun (WGS) entry which is preliminary data.</text>
</comment>
<evidence type="ECO:0000256" key="1">
    <source>
        <dbReference type="SAM" id="MobiDB-lite"/>
    </source>
</evidence>